<evidence type="ECO:0000313" key="2">
    <source>
        <dbReference type="Proteomes" id="UP000887566"/>
    </source>
</evidence>
<evidence type="ECO:0000313" key="3">
    <source>
        <dbReference type="WBParaSite" id="PSAMB.scaffold9295size5124.g32302.t1"/>
    </source>
</evidence>
<dbReference type="Proteomes" id="UP000887566">
    <property type="component" value="Unplaced"/>
</dbReference>
<dbReference type="AlphaFoldDB" id="A0A914XQB0"/>
<organism evidence="2 3">
    <name type="scientific">Plectus sambesii</name>
    <dbReference type="NCBI Taxonomy" id="2011161"/>
    <lineage>
        <taxon>Eukaryota</taxon>
        <taxon>Metazoa</taxon>
        <taxon>Ecdysozoa</taxon>
        <taxon>Nematoda</taxon>
        <taxon>Chromadorea</taxon>
        <taxon>Plectida</taxon>
        <taxon>Plectina</taxon>
        <taxon>Plectoidea</taxon>
        <taxon>Plectidae</taxon>
        <taxon>Plectus</taxon>
    </lineage>
</organism>
<reference evidence="3" key="1">
    <citation type="submission" date="2022-11" db="UniProtKB">
        <authorList>
            <consortium name="WormBaseParasite"/>
        </authorList>
    </citation>
    <scope>IDENTIFICATION</scope>
</reference>
<feature type="compositionally biased region" description="Basic residues" evidence="1">
    <location>
        <begin position="1"/>
        <end position="28"/>
    </location>
</feature>
<evidence type="ECO:0000256" key="1">
    <source>
        <dbReference type="SAM" id="MobiDB-lite"/>
    </source>
</evidence>
<name>A0A914XQB0_9BILA</name>
<feature type="region of interest" description="Disordered" evidence="1">
    <location>
        <begin position="96"/>
        <end position="196"/>
    </location>
</feature>
<feature type="compositionally biased region" description="Basic residues" evidence="1">
    <location>
        <begin position="99"/>
        <end position="108"/>
    </location>
</feature>
<keyword evidence="2" id="KW-1185">Reference proteome</keyword>
<accession>A0A914XQB0</accession>
<proteinExistence type="predicted"/>
<feature type="compositionally biased region" description="Basic and acidic residues" evidence="1">
    <location>
        <begin position="147"/>
        <end position="157"/>
    </location>
</feature>
<feature type="region of interest" description="Disordered" evidence="1">
    <location>
        <begin position="1"/>
        <end position="46"/>
    </location>
</feature>
<sequence>MRNKRTVQRKTKKSNSARPSKAYKHQQRRHDPTLSAVAGQESPPLETAGVVGAATVASILGDQPIRQRVGRRLHEGRAGRNGAQHNTRPSATELAMKRAGMRRQHAARKVGGARVTSCPPDFGAERHRRRRHRPEVSPQPATALLRPPEEQSRRSDNKTTTAEKYTIRERLLVTTTVNRTKQRHRCNQPTKQREKA</sequence>
<protein>
    <submittedName>
        <fullName evidence="3">Uncharacterized protein</fullName>
    </submittedName>
</protein>
<dbReference type="WBParaSite" id="PSAMB.scaffold9295size5124.g32302.t1">
    <property type="protein sequence ID" value="PSAMB.scaffold9295size5124.g32302.t1"/>
    <property type="gene ID" value="PSAMB.scaffold9295size5124.g32302"/>
</dbReference>